<proteinExistence type="predicted"/>
<name>A0A9D4XF13_PEA</name>
<comment type="caution">
    <text evidence="1">The sequence shown here is derived from an EMBL/GenBank/DDBJ whole genome shotgun (WGS) entry which is preliminary data.</text>
</comment>
<protein>
    <submittedName>
        <fullName evidence="1">Uncharacterized protein</fullName>
    </submittedName>
</protein>
<reference evidence="1 2" key="1">
    <citation type="journal article" date="2022" name="Nat. Genet.">
        <title>Improved pea reference genome and pan-genome highlight genomic features and evolutionary characteristics.</title>
        <authorList>
            <person name="Yang T."/>
            <person name="Liu R."/>
            <person name="Luo Y."/>
            <person name="Hu S."/>
            <person name="Wang D."/>
            <person name="Wang C."/>
            <person name="Pandey M.K."/>
            <person name="Ge S."/>
            <person name="Xu Q."/>
            <person name="Li N."/>
            <person name="Li G."/>
            <person name="Huang Y."/>
            <person name="Saxena R.K."/>
            <person name="Ji Y."/>
            <person name="Li M."/>
            <person name="Yan X."/>
            <person name="He Y."/>
            <person name="Liu Y."/>
            <person name="Wang X."/>
            <person name="Xiang C."/>
            <person name="Varshney R.K."/>
            <person name="Ding H."/>
            <person name="Gao S."/>
            <person name="Zong X."/>
        </authorList>
    </citation>
    <scope>NUCLEOTIDE SEQUENCE [LARGE SCALE GENOMIC DNA]</scope>
    <source>
        <strain evidence="1 2">cv. Zhongwan 6</strain>
    </source>
</reference>
<keyword evidence="2" id="KW-1185">Reference proteome</keyword>
<accession>A0A9D4XF13</accession>
<evidence type="ECO:0000313" key="2">
    <source>
        <dbReference type="Proteomes" id="UP001058974"/>
    </source>
</evidence>
<sequence length="222" mass="25360">MLVEELAKSYKELLTEWKEYGLRKYKQNKTINALFLEKDKLGSTITGIEEEITLFKSKLENMPESLHLKNNSLDMLNGILQRNMKVVGFEYNSSNKNKKLPPKKKTEFQMVDHMPQHRARMCTLNLGVTRTLERDLTIVSRDKVTREKDHKGSVKINDVVNDCVSSIHMNKEFHDGFETVNEGVANPQCPKPKKENQSGGKVFALSGSETFADDRLIRGTAD</sequence>
<dbReference type="Gramene" id="Psat04G0264300-T1">
    <property type="protein sequence ID" value="KAI5418080.1"/>
    <property type="gene ID" value="KIW84_042643"/>
</dbReference>
<evidence type="ECO:0000313" key="1">
    <source>
        <dbReference type="EMBL" id="KAI5418080.1"/>
    </source>
</evidence>
<dbReference type="EMBL" id="JAMSHJ010000004">
    <property type="protein sequence ID" value="KAI5418080.1"/>
    <property type="molecule type" value="Genomic_DNA"/>
</dbReference>
<organism evidence="1 2">
    <name type="scientific">Pisum sativum</name>
    <name type="common">Garden pea</name>
    <name type="synonym">Lathyrus oleraceus</name>
    <dbReference type="NCBI Taxonomy" id="3888"/>
    <lineage>
        <taxon>Eukaryota</taxon>
        <taxon>Viridiplantae</taxon>
        <taxon>Streptophyta</taxon>
        <taxon>Embryophyta</taxon>
        <taxon>Tracheophyta</taxon>
        <taxon>Spermatophyta</taxon>
        <taxon>Magnoliopsida</taxon>
        <taxon>eudicotyledons</taxon>
        <taxon>Gunneridae</taxon>
        <taxon>Pentapetalae</taxon>
        <taxon>rosids</taxon>
        <taxon>fabids</taxon>
        <taxon>Fabales</taxon>
        <taxon>Fabaceae</taxon>
        <taxon>Papilionoideae</taxon>
        <taxon>50 kb inversion clade</taxon>
        <taxon>NPAAA clade</taxon>
        <taxon>Hologalegina</taxon>
        <taxon>IRL clade</taxon>
        <taxon>Fabeae</taxon>
        <taxon>Lathyrus</taxon>
    </lineage>
</organism>
<gene>
    <name evidence="1" type="ORF">KIW84_042643</name>
</gene>
<dbReference type="AlphaFoldDB" id="A0A9D4XF13"/>
<dbReference type="Proteomes" id="UP001058974">
    <property type="component" value="Chromosome 4"/>
</dbReference>